<dbReference type="OrthoDB" id="2677619at2759"/>
<dbReference type="EMBL" id="LVVM01004460">
    <property type="protein sequence ID" value="OJA12892.1"/>
    <property type="molecule type" value="Genomic_DNA"/>
</dbReference>
<keyword evidence="2" id="KW-1185">Reference proteome</keyword>
<sequence length="120" mass="12877">MHPKSLSIVDDDVPLLPSDTLPAESSNAFTILLNSGRQPANFVTARLRDADNLCHSSSSTRKRVLSGAVDPPRAKRATMGALNPESSSLEVVADIIAWWGLDSFIAVSNTARIACDYLPI</sequence>
<organism evidence="1 2">
    <name type="scientific">Rhizopogon vesiculosus</name>
    <dbReference type="NCBI Taxonomy" id="180088"/>
    <lineage>
        <taxon>Eukaryota</taxon>
        <taxon>Fungi</taxon>
        <taxon>Dikarya</taxon>
        <taxon>Basidiomycota</taxon>
        <taxon>Agaricomycotina</taxon>
        <taxon>Agaricomycetes</taxon>
        <taxon>Agaricomycetidae</taxon>
        <taxon>Boletales</taxon>
        <taxon>Suillineae</taxon>
        <taxon>Rhizopogonaceae</taxon>
        <taxon>Rhizopogon</taxon>
    </lineage>
</organism>
<gene>
    <name evidence="1" type="ORF">AZE42_10268</name>
</gene>
<name>A0A1J8QM85_9AGAM</name>
<reference evidence="1 2" key="1">
    <citation type="submission" date="2016-03" db="EMBL/GenBank/DDBJ databases">
        <title>Comparative genomics of the ectomycorrhizal sister species Rhizopogon vinicolor and Rhizopogon vesiculosus (Basidiomycota: Boletales) reveals a divergence of the mating type B locus.</title>
        <authorList>
            <person name="Mujic A.B."/>
            <person name="Kuo A."/>
            <person name="Tritt A."/>
            <person name="Lipzen A."/>
            <person name="Chen C."/>
            <person name="Johnson J."/>
            <person name="Sharma A."/>
            <person name="Barry K."/>
            <person name="Grigoriev I.V."/>
            <person name="Spatafora J.W."/>
        </authorList>
    </citation>
    <scope>NUCLEOTIDE SEQUENCE [LARGE SCALE GENOMIC DNA]</scope>
    <source>
        <strain evidence="1 2">AM-OR11-056</strain>
    </source>
</reference>
<evidence type="ECO:0000313" key="1">
    <source>
        <dbReference type="EMBL" id="OJA12892.1"/>
    </source>
</evidence>
<dbReference type="AlphaFoldDB" id="A0A1J8QM85"/>
<comment type="caution">
    <text evidence="1">The sequence shown here is derived from an EMBL/GenBank/DDBJ whole genome shotgun (WGS) entry which is preliminary data.</text>
</comment>
<protein>
    <submittedName>
        <fullName evidence="1">Uncharacterized protein</fullName>
    </submittedName>
</protein>
<evidence type="ECO:0000313" key="2">
    <source>
        <dbReference type="Proteomes" id="UP000183567"/>
    </source>
</evidence>
<dbReference type="Proteomes" id="UP000183567">
    <property type="component" value="Unassembled WGS sequence"/>
</dbReference>
<proteinExistence type="predicted"/>
<accession>A0A1J8QM85</accession>